<dbReference type="STRING" id="333673.A0A3M0L1B3"/>
<dbReference type="Proteomes" id="UP000269221">
    <property type="component" value="Unassembled WGS sequence"/>
</dbReference>
<dbReference type="InterPro" id="IPR016092">
    <property type="entry name" value="ATAP"/>
</dbReference>
<keyword evidence="8" id="KW-1185">Reference proteome</keyword>
<dbReference type="InterPro" id="IPR035903">
    <property type="entry name" value="HesB-like_dom_sf"/>
</dbReference>
<comment type="similarity">
    <text evidence="2">Belongs to the HesB/IscA family.</text>
</comment>
<dbReference type="PANTHER" id="PTHR10072">
    <property type="entry name" value="IRON-SULFUR CLUSTER ASSEMBLY PROTEIN"/>
    <property type="match status" value="1"/>
</dbReference>
<dbReference type="NCBIfam" id="TIGR00049">
    <property type="entry name" value="iron-sulfur cluster assembly accessory protein"/>
    <property type="match status" value="1"/>
</dbReference>
<dbReference type="GO" id="GO:0005739">
    <property type="term" value="C:mitochondrion"/>
    <property type="evidence" value="ECO:0007669"/>
    <property type="project" value="UniProtKB-SubCell"/>
</dbReference>
<organism evidence="7 8">
    <name type="scientific">Hirundo rustica rustica</name>
    <dbReference type="NCBI Taxonomy" id="333673"/>
    <lineage>
        <taxon>Eukaryota</taxon>
        <taxon>Metazoa</taxon>
        <taxon>Chordata</taxon>
        <taxon>Craniata</taxon>
        <taxon>Vertebrata</taxon>
        <taxon>Euteleostomi</taxon>
        <taxon>Archelosauria</taxon>
        <taxon>Archosauria</taxon>
        <taxon>Dinosauria</taxon>
        <taxon>Saurischia</taxon>
        <taxon>Theropoda</taxon>
        <taxon>Coelurosauria</taxon>
        <taxon>Aves</taxon>
        <taxon>Neognathae</taxon>
        <taxon>Neoaves</taxon>
        <taxon>Telluraves</taxon>
        <taxon>Australaves</taxon>
        <taxon>Passeriformes</taxon>
        <taxon>Sylvioidea</taxon>
        <taxon>Hirundinidae</taxon>
        <taxon>Hirundo</taxon>
    </lineage>
</organism>
<dbReference type="PANTHER" id="PTHR10072:SF41">
    <property type="entry name" value="IRON-SULFUR CLUSTER ASSEMBLY 1 HOMOLOG, MITOCHONDRIAL"/>
    <property type="match status" value="1"/>
</dbReference>
<dbReference type="InterPro" id="IPR050322">
    <property type="entry name" value="Fe-S_cluster_asmbl/transfer"/>
</dbReference>
<reference evidence="7 8" key="1">
    <citation type="submission" date="2018-07" db="EMBL/GenBank/DDBJ databases">
        <title>A high quality draft genome assembly of the barn swallow (H. rustica rustica).</title>
        <authorList>
            <person name="Formenti G."/>
            <person name="Chiara M."/>
            <person name="Poveda L."/>
            <person name="Francoijs K.-J."/>
            <person name="Bonisoli-Alquati A."/>
            <person name="Canova L."/>
            <person name="Gianfranceschi L."/>
            <person name="Horner D.S."/>
            <person name="Saino N."/>
        </authorList>
    </citation>
    <scope>NUCLEOTIDE SEQUENCE [LARGE SCALE GENOMIC DNA]</scope>
    <source>
        <strain evidence="7">Chelidonia</strain>
        <tissue evidence="7">Blood</tissue>
    </source>
</reference>
<gene>
    <name evidence="7" type="ORF">DUI87_03727</name>
</gene>
<evidence type="ECO:0000256" key="3">
    <source>
        <dbReference type="ARBA" id="ARBA00022946"/>
    </source>
</evidence>
<evidence type="ECO:0000313" key="8">
    <source>
        <dbReference type="Proteomes" id="UP000269221"/>
    </source>
</evidence>
<evidence type="ECO:0000313" key="7">
    <source>
        <dbReference type="EMBL" id="RMC19123.1"/>
    </source>
</evidence>
<dbReference type="Gene3D" id="2.60.300.12">
    <property type="entry name" value="HesB-like domain"/>
    <property type="match status" value="1"/>
</dbReference>
<dbReference type="InterPro" id="IPR017870">
    <property type="entry name" value="FeS_cluster_insertion_CS"/>
</dbReference>
<comment type="caution">
    <text evidence="7">The sequence shown here is derived from an EMBL/GenBank/DDBJ whole genome shotgun (WGS) entry which is preliminary data.</text>
</comment>
<evidence type="ECO:0000256" key="5">
    <source>
        <dbReference type="ARBA" id="ARBA00039743"/>
    </source>
</evidence>
<dbReference type="GO" id="GO:0051537">
    <property type="term" value="F:2 iron, 2 sulfur cluster binding"/>
    <property type="evidence" value="ECO:0007669"/>
    <property type="project" value="TreeGrafter"/>
</dbReference>
<dbReference type="SUPFAM" id="SSF89360">
    <property type="entry name" value="HesB-like domain"/>
    <property type="match status" value="1"/>
</dbReference>
<dbReference type="InterPro" id="IPR000361">
    <property type="entry name" value="ATAP_core_dom"/>
</dbReference>
<keyword evidence="4" id="KW-0496">Mitochondrion</keyword>
<dbReference type="GO" id="GO:0016226">
    <property type="term" value="P:iron-sulfur cluster assembly"/>
    <property type="evidence" value="ECO:0007669"/>
    <property type="project" value="InterPro"/>
</dbReference>
<accession>A0A3M0L1B3</accession>
<evidence type="ECO:0000256" key="4">
    <source>
        <dbReference type="ARBA" id="ARBA00023128"/>
    </source>
</evidence>
<evidence type="ECO:0000259" key="6">
    <source>
        <dbReference type="Pfam" id="PF01521"/>
    </source>
</evidence>
<dbReference type="AlphaFoldDB" id="A0A3M0L1B3"/>
<dbReference type="Pfam" id="PF01521">
    <property type="entry name" value="Fe-S_biosyn"/>
    <property type="match status" value="1"/>
</dbReference>
<keyword evidence="3" id="KW-0809">Transit peptide</keyword>
<dbReference type="PROSITE" id="PS01152">
    <property type="entry name" value="HESB"/>
    <property type="match status" value="1"/>
</dbReference>
<proteinExistence type="inferred from homology"/>
<feature type="domain" description="Core" evidence="6">
    <location>
        <begin position="71"/>
        <end position="168"/>
    </location>
</feature>
<dbReference type="OrthoDB" id="333486at2759"/>
<comment type="subcellular location">
    <subcellularLocation>
        <location evidence="1">Mitochondrion</location>
    </subcellularLocation>
</comment>
<dbReference type="EMBL" id="QRBI01000095">
    <property type="protein sequence ID" value="RMC19123.1"/>
    <property type="molecule type" value="Genomic_DNA"/>
</dbReference>
<dbReference type="FunFam" id="2.60.300.12:FF:000001">
    <property type="entry name" value="Iron-binding protein IscA"/>
    <property type="match status" value="1"/>
</dbReference>
<evidence type="ECO:0000256" key="1">
    <source>
        <dbReference type="ARBA" id="ARBA00004173"/>
    </source>
</evidence>
<sequence length="172" mass="19187">MASSVVRATVRAVSKRRIQATRAALTLGSDLRGLFQPLILRRIPAEKRKVSSPQDQRQIELTQFSRLSERTPSAVQKIKELLKDKPDHVGVKVGVRTRGCNGLSYTLEYTKSKGDSDEEVVQDGVRVFIEKKAQLTLLGTEMDYIEDKLSSEFVFNNPNIKGTCGCGESFNI</sequence>
<protein>
    <recommendedName>
        <fullName evidence="5">Iron-sulfur cluster assembly 1 homolog, mitochondrial</fullName>
    </recommendedName>
</protein>
<name>A0A3M0L1B3_HIRRU</name>
<evidence type="ECO:0000256" key="2">
    <source>
        <dbReference type="ARBA" id="ARBA00006718"/>
    </source>
</evidence>